<evidence type="ECO:0000259" key="2">
    <source>
        <dbReference type="Pfam" id="PF00561"/>
    </source>
</evidence>
<feature type="domain" description="AB hydrolase-1" evidence="2">
    <location>
        <begin position="76"/>
        <end position="308"/>
    </location>
</feature>
<feature type="active site" evidence="1">
    <location>
        <position position="325"/>
    </location>
</feature>
<accession>A0AAU7JIP2</accession>
<feature type="active site" evidence="1">
    <location>
        <position position="296"/>
    </location>
</feature>
<dbReference type="SUPFAM" id="SSF53474">
    <property type="entry name" value="alpha/beta-Hydrolases"/>
    <property type="match status" value="1"/>
</dbReference>
<dbReference type="PIRSF" id="PIRSF000443">
    <property type="entry name" value="Homoser_Ac_trans"/>
    <property type="match status" value="1"/>
</dbReference>
<dbReference type="GO" id="GO:0016787">
    <property type="term" value="F:hydrolase activity"/>
    <property type="evidence" value="ECO:0007669"/>
    <property type="project" value="UniProtKB-KW"/>
</dbReference>
<dbReference type="Gene3D" id="3.40.50.1820">
    <property type="entry name" value="alpha/beta hydrolase"/>
    <property type="match status" value="1"/>
</dbReference>
<dbReference type="PANTHER" id="PTHR32268:SF15">
    <property type="entry name" value="HOMOSERINE ACETYLTRANSFERASE FAMILY PROTEIN (AFU_ORTHOLOGUE AFUA_1G15350)"/>
    <property type="match status" value="1"/>
</dbReference>
<dbReference type="EMBL" id="CP157484">
    <property type="protein sequence ID" value="XBO40292.1"/>
    <property type="molecule type" value="Genomic_DNA"/>
</dbReference>
<dbReference type="Pfam" id="PF00561">
    <property type="entry name" value="Abhydrolase_1"/>
    <property type="match status" value="1"/>
</dbReference>
<protein>
    <submittedName>
        <fullName evidence="3">Alpha/beta fold hydrolase</fullName>
    </submittedName>
</protein>
<evidence type="ECO:0000313" key="3">
    <source>
        <dbReference type="EMBL" id="XBO40292.1"/>
    </source>
</evidence>
<name>A0AAU7JIP2_9HYPH</name>
<dbReference type="PANTHER" id="PTHR32268">
    <property type="entry name" value="HOMOSERINE O-ACETYLTRANSFERASE"/>
    <property type="match status" value="1"/>
</dbReference>
<sequence length="356" mass="38862">MRRTRQRPQSPGGAAAAIDFQVARLGAVALQGGGVLDDARLAYKVFGRLQAGRPVVVYPTSFATHHTDLEWLIGPGKALDPERLAIVMINLFGSGLSSSPSNHDAGPQAFPKLTMHDNVHAQQRLMTEILGVRRIALVVGFSMGAQAAFHWGALYPDLVERIAPICGSARTSRHNFVFLEGVKAALTADPTFRDGVFNAKPTQGLRAMGRVYAGWGLSAAFYRDETYLTLGFRSLEDFLVRDWEARFSRRDGNDLLAMIWTWQHADISLTPAWKGDLTRALQAIAARALVMPSETDLYFSIEDSRSEAAAMPAATLLPIPTKWGHRVNVPAQNPADASFIDAALMAFLRPPQDPTG</sequence>
<gene>
    <name evidence="3" type="ORF">ABEG18_05790</name>
</gene>
<dbReference type="AlphaFoldDB" id="A0AAU7JIP2"/>
<dbReference type="InterPro" id="IPR008220">
    <property type="entry name" value="HAT_MetX-like"/>
</dbReference>
<proteinExistence type="predicted"/>
<keyword evidence="3" id="KW-0378">Hydrolase</keyword>
<evidence type="ECO:0000256" key="1">
    <source>
        <dbReference type="PIRSR" id="PIRSR000443-1"/>
    </source>
</evidence>
<dbReference type="GO" id="GO:0016747">
    <property type="term" value="F:acyltransferase activity, transferring groups other than amino-acyl groups"/>
    <property type="evidence" value="ECO:0007669"/>
    <property type="project" value="InterPro"/>
</dbReference>
<organism evidence="3">
    <name type="scientific">Alsobacter sp. KACC 23698</name>
    <dbReference type="NCBI Taxonomy" id="3149229"/>
    <lineage>
        <taxon>Bacteria</taxon>
        <taxon>Pseudomonadati</taxon>
        <taxon>Pseudomonadota</taxon>
        <taxon>Alphaproteobacteria</taxon>
        <taxon>Hyphomicrobiales</taxon>
        <taxon>Alsobacteraceae</taxon>
        <taxon>Alsobacter</taxon>
    </lineage>
</organism>
<dbReference type="NCBIfam" id="NF005757">
    <property type="entry name" value="PRK07581.1"/>
    <property type="match status" value="1"/>
</dbReference>
<feature type="active site" description="Nucleophile" evidence="1">
    <location>
        <position position="142"/>
    </location>
</feature>
<dbReference type="RefSeq" id="WP_406857148.1">
    <property type="nucleotide sequence ID" value="NZ_CP157484.1"/>
</dbReference>
<reference evidence="3" key="1">
    <citation type="submission" date="2024-05" db="EMBL/GenBank/DDBJ databases">
        <authorList>
            <person name="Kim S."/>
            <person name="Heo J."/>
            <person name="Choi H."/>
            <person name="Choi Y."/>
            <person name="Kwon S.-W."/>
            <person name="Kim Y."/>
        </authorList>
    </citation>
    <scope>NUCLEOTIDE SEQUENCE</scope>
    <source>
        <strain evidence="3">KACC 23698</strain>
    </source>
</reference>
<dbReference type="InterPro" id="IPR029058">
    <property type="entry name" value="AB_hydrolase_fold"/>
</dbReference>
<dbReference type="InterPro" id="IPR000073">
    <property type="entry name" value="AB_hydrolase_1"/>
</dbReference>